<evidence type="ECO:0000259" key="2">
    <source>
        <dbReference type="Pfam" id="PF13579"/>
    </source>
</evidence>
<proteinExistence type="predicted"/>
<name>A0A072NNL3_SCHAZ</name>
<dbReference type="AlphaFoldDB" id="A0A072NNL3"/>
<accession>A0A072NNL3</accession>
<dbReference type="InterPro" id="IPR028098">
    <property type="entry name" value="Glyco_trans_4-like_N"/>
</dbReference>
<feature type="domain" description="Glycosyl transferase family 1" evidence="1">
    <location>
        <begin position="219"/>
        <end position="356"/>
    </location>
</feature>
<dbReference type="PATRIC" id="fig|1348973.3.peg.1628"/>
<dbReference type="Pfam" id="PF00534">
    <property type="entry name" value="Glycos_transf_1"/>
    <property type="match status" value="1"/>
</dbReference>
<protein>
    <submittedName>
        <fullName evidence="3">Glycosyltransferase</fullName>
    </submittedName>
</protein>
<dbReference type="Pfam" id="PF13579">
    <property type="entry name" value="Glyco_trans_4_4"/>
    <property type="match status" value="1"/>
</dbReference>
<evidence type="ECO:0000313" key="4">
    <source>
        <dbReference type="Proteomes" id="UP000027936"/>
    </source>
</evidence>
<keyword evidence="3" id="KW-0808">Transferase</keyword>
<dbReference type="Gene3D" id="3.40.50.2000">
    <property type="entry name" value="Glycogen Phosphorylase B"/>
    <property type="match status" value="2"/>
</dbReference>
<dbReference type="RefSeq" id="WP_035194824.1">
    <property type="nucleotide sequence ID" value="NZ_JJRY01000005.1"/>
</dbReference>
<dbReference type="GO" id="GO:0016757">
    <property type="term" value="F:glycosyltransferase activity"/>
    <property type="evidence" value="ECO:0007669"/>
    <property type="project" value="InterPro"/>
</dbReference>
<reference evidence="3 4" key="1">
    <citation type="submission" date="2014-04" db="EMBL/GenBank/DDBJ databases">
        <title>Draft genome sequence of Bacillus azotoformans MEV2011, a (co-) denitrifying strain unable to grow in the presence of oxygen.</title>
        <authorList>
            <person name="Nielsen M."/>
            <person name="Schreiber L."/>
            <person name="Finster K."/>
            <person name="Schramm A."/>
        </authorList>
    </citation>
    <scope>NUCLEOTIDE SEQUENCE [LARGE SCALE GENOMIC DNA]</scope>
    <source>
        <strain evidence="3 4">MEV2011</strain>
    </source>
</reference>
<dbReference type="EMBL" id="JJRY01000005">
    <property type="protein sequence ID" value="KEF38852.1"/>
    <property type="molecule type" value="Genomic_DNA"/>
</dbReference>
<feature type="domain" description="Glycosyltransferase subfamily 4-like N-terminal" evidence="2">
    <location>
        <begin position="90"/>
        <end position="201"/>
    </location>
</feature>
<dbReference type="OrthoDB" id="9811902at2"/>
<dbReference type="SUPFAM" id="SSF53756">
    <property type="entry name" value="UDP-Glycosyltransferase/glycogen phosphorylase"/>
    <property type="match status" value="1"/>
</dbReference>
<gene>
    <name evidence="3" type="ORF">M670_01667</name>
</gene>
<dbReference type="Proteomes" id="UP000027936">
    <property type="component" value="Unassembled WGS sequence"/>
</dbReference>
<dbReference type="InterPro" id="IPR001296">
    <property type="entry name" value="Glyco_trans_1"/>
</dbReference>
<dbReference type="PANTHER" id="PTHR12526">
    <property type="entry name" value="GLYCOSYLTRANSFERASE"/>
    <property type="match status" value="1"/>
</dbReference>
<comment type="caution">
    <text evidence="3">The sequence shown here is derived from an EMBL/GenBank/DDBJ whole genome shotgun (WGS) entry which is preliminary data.</text>
</comment>
<evidence type="ECO:0000259" key="1">
    <source>
        <dbReference type="Pfam" id="PF00534"/>
    </source>
</evidence>
<dbReference type="PANTHER" id="PTHR12526:SF622">
    <property type="entry name" value="GLYCOSYLTRANSFERASE (GROUP I)"/>
    <property type="match status" value="1"/>
</dbReference>
<dbReference type="CDD" id="cd03794">
    <property type="entry name" value="GT4_WbuB-like"/>
    <property type="match status" value="1"/>
</dbReference>
<evidence type="ECO:0000313" key="3">
    <source>
        <dbReference type="EMBL" id="KEF38852.1"/>
    </source>
</evidence>
<sequence>MKKSIWIINQYSITPEYPASTRHYELAKYLAKEFRVRLFGCNFIHHNKKYRFHPYTISKEEKIEDFIFQWIGANSYKGNGKLRSINMLLFSFLLLLVGLCKRDRPDVIIGSSPPLFTAFSSLLISKLRRTHFVLEVRDLWPDSLVQINGVPESKRIVKIMRWMERTLYQQADSIIVLTSGIHSRLIEKGIPKEKVYFLPNGIDMETININLKSHASKRDVLRKEFRYQLDDFVFVYAGSHGPANDLYQIIDAAEQLKEENHLKFLLMGYGPERENLIKAVVDRKLTDKVTLLPSVPKDQINDYLTMADAFIICLKNIPLFKDALPNKLFDYILHDKPIISTVDGEIEKVLTTYKIGMYGSLSERGDHHLVNVLKAVANHQIHCEPGQGLEIIQMHFSREKQARQLAEWLHQLS</sequence>
<organism evidence="3 4">
    <name type="scientific">Schinkia azotoformans MEV2011</name>
    <dbReference type="NCBI Taxonomy" id="1348973"/>
    <lineage>
        <taxon>Bacteria</taxon>
        <taxon>Bacillati</taxon>
        <taxon>Bacillota</taxon>
        <taxon>Bacilli</taxon>
        <taxon>Bacillales</taxon>
        <taxon>Bacillaceae</taxon>
        <taxon>Calidifontibacillus/Schinkia group</taxon>
        <taxon>Schinkia</taxon>
    </lineage>
</organism>